<organism evidence="8">
    <name type="scientific">Thelazia callipaeda</name>
    <name type="common">Oriental eyeworm</name>
    <name type="synonym">Parasitic nematode</name>
    <dbReference type="NCBI Taxonomy" id="103827"/>
    <lineage>
        <taxon>Eukaryota</taxon>
        <taxon>Metazoa</taxon>
        <taxon>Ecdysozoa</taxon>
        <taxon>Nematoda</taxon>
        <taxon>Chromadorea</taxon>
        <taxon>Rhabditida</taxon>
        <taxon>Spirurina</taxon>
        <taxon>Spiruromorpha</taxon>
        <taxon>Thelazioidea</taxon>
        <taxon>Thelaziidae</taxon>
        <taxon>Thelazia</taxon>
    </lineage>
</organism>
<keyword evidence="7" id="KW-1185">Reference proteome</keyword>
<evidence type="ECO:0000259" key="5">
    <source>
        <dbReference type="PROSITE" id="PS50089"/>
    </source>
</evidence>
<gene>
    <name evidence="6" type="ORF">TCLT_LOCUS7837</name>
</gene>
<keyword evidence="2 4" id="KW-0863">Zinc-finger</keyword>
<reference evidence="6 7" key="2">
    <citation type="submission" date="2018-11" db="EMBL/GenBank/DDBJ databases">
        <authorList>
            <consortium name="Pathogen Informatics"/>
        </authorList>
    </citation>
    <scope>NUCLEOTIDE SEQUENCE [LARGE SCALE GENOMIC DNA]</scope>
</reference>
<dbReference type="GO" id="GO:0061630">
    <property type="term" value="F:ubiquitin protein ligase activity"/>
    <property type="evidence" value="ECO:0007669"/>
    <property type="project" value="TreeGrafter"/>
</dbReference>
<evidence type="ECO:0000313" key="7">
    <source>
        <dbReference type="Proteomes" id="UP000276776"/>
    </source>
</evidence>
<dbReference type="EMBL" id="UYYF01004550">
    <property type="protein sequence ID" value="VDN05335.1"/>
    <property type="molecule type" value="Genomic_DNA"/>
</dbReference>
<evidence type="ECO:0000256" key="2">
    <source>
        <dbReference type="ARBA" id="ARBA00022771"/>
    </source>
</evidence>
<evidence type="ECO:0000313" key="8">
    <source>
        <dbReference type="WBParaSite" id="TCLT_0000784801-mRNA-1"/>
    </source>
</evidence>
<dbReference type="AlphaFoldDB" id="A0A0N5D4F7"/>
<dbReference type="InterPro" id="IPR017907">
    <property type="entry name" value="Znf_RING_CS"/>
</dbReference>
<proteinExistence type="predicted"/>
<dbReference type="Pfam" id="PF13445">
    <property type="entry name" value="zf-RING_UBOX"/>
    <property type="match status" value="1"/>
</dbReference>
<dbReference type="SUPFAM" id="SSF57850">
    <property type="entry name" value="RING/U-box"/>
    <property type="match status" value="1"/>
</dbReference>
<dbReference type="Proteomes" id="UP000276776">
    <property type="component" value="Unassembled WGS sequence"/>
</dbReference>
<reference evidence="8" key="1">
    <citation type="submission" date="2017-02" db="UniProtKB">
        <authorList>
            <consortium name="WormBaseParasite"/>
        </authorList>
    </citation>
    <scope>IDENTIFICATION</scope>
</reference>
<evidence type="ECO:0000313" key="6">
    <source>
        <dbReference type="EMBL" id="VDN05335.1"/>
    </source>
</evidence>
<accession>A0A0N5D4F7</accession>
<dbReference type="InterPro" id="IPR013083">
    <property type="entry name" value="Znf_RING/FYVE/PHD"/>
</dbReference>
<dbReference type="PROSITE" id="PS50089">
    <property type="entry name" value="ZF_RING_2"/>
    <property type="match status" value="1"/>
</dbReference>
<sequence length="549" mass="63732">MERLEIEGVFGAVNAFAVDDAGQFAYLFDPRVDATIRIDLRNGTKNVLVWYDRSFRHRRWLCYCMFAIEQCQTTYLPTLFYNTKRKHFVLVTFVIDVDGKVLNTYAENVINTDCIELEKLAYNAHMDDNFIHIIFYERFTIHSSPTDDTKRSLSYLYYNYNCKSHNISNRKGLLPQGQWELPFVAHDVTVWCNAWRDGISWYVVSEKTSRTNGIMQKITLWQLDVLDCAWRLLPVFIETMASVRNFALRIENNNFAYLHIDWDREGIFYKFDLVELLSKRSDGAVARRKFEEKVKTESPTVSPAEIICPVCLDTYRDPRTLICGHTICFSCVQQMKNMGESNSIRCFACRRSTVIPASGLPVNFSLKDAIESLIKAKQIKLSGLRCTRCRLSCDDQQLWICLQCATDSDVELQSCEGIAHYEKKAKQYVFCAQCILKQHKKHRLIEYCAFRKRYISAEKTHEKFKKTVEEMLQILSPLRDLTLAELIKACDLLSRPDEMDINNEIESVLGTFQKRIKNIVDDLEICIKNVMQTCLRQKALTTADGPTEL</sequence>
<dbReference type="WBParaSite" id="TCLT_0000784801-mRNA-1">
    <property type="protein sequence ID" value="TCLT_0000784801-mRNA-1"/>
    <property type="gene ID" value="TCLT_0000784801"/>
</dbReference>
<keyword evidence="1" id="KW-0479">Metal-binding</keyword>
<dbReference type="InterPro" id="IPR027370">
    <property type="entry name" value="Znf-RING_euk"/>
</dbReference>
<evidence type="ECO:0000256" key="3">
    <source>
        <dbReference type="ARBA" id="ARBA00022833"/>
    </source>
</evidence>
<dbReference type="OrthoDB" id="5875349at2759"/>
<dbReference type="OMA" id="VWCNAWR"/>
<dbReference type="STRING" id="103827.A0A0N5D4F7"/>
<feature type="domain" description="RING-type" evidence="5">
    <location>
        <begin position="308"/>
        <end position="350"/>
    </location>
</feature>
<dbReference type="Gene3D" id="3.30.40.10">
    <property type="entry name" value="Zinc/RING finger domain, C3HC4 (zinc finger)"/>
    <property type="match status" value="1"/>
</dbReference>
<name>A0A0N5D4F7_THECL</name>
<protein>
    <submittedName>
        <fullName evidence="8">RING-type domain-containing protein</fullName>
    </submittedName>
</protein>
<dbReference type="PROSITE" id="PS00518">
    <property type="entry name" value="ZF_RING_1"/>
    <property type="match status" value="1"/>
</dbReference>
<keyword evidence="3" id="KW-0862">Zinc</keyword>
<dbReference type="PANTHER" id="PTHR25462:SF291">
    <property type="entry name" value="E3 UBIQUITIN-PROTEIN LIGASE TRIM45"/>
    <property type="match status" value="1"/>
</dbReference>
<evidence type="ECO:0000256" key="4">
    <source>
        <dbReference type="PROSITE-ProRule" id="PRU00175"/>
    </source>
</evidence>
<dbReference type="InterPro" id="IPR047153">
    <property type="entry name" value="TRIM45/56/19-like"/>
</dbReference>
<dbReference type="SMART" id="SM00184">
    <property type="entry name" value="RING"/>
    <property type="match status" value="1"/>
</dbReference>
<dbReference type="InterPro" id="IPR001841">
    <property type="entry name" value="Znf_RING"/>
</dbReference>
<dbReference type="GO" id="GO:0008270">
    <property type="term" value="F:zinc ion binding"/>
    <property type="evidence" value="ECO:0007669"/>
    <property type="project" value="UniProtKB-KW"/>
</dbReference>
<evidence type="ECO:0000256" key="1">
    <source>
        <dbReference type="ARBA" id="ARBA00022723"/>
    </source>
</evidence>
<dbReference type="PANTHER" id="PTHR25462">
    <property type="entry name" value="BONUS, ISOFORM C-RELATED"/>
    <property type="match status" value="1"/>
</dbReference>